<evidence type="ECO:0000313" key="3">
    <source>
        <dbReference type="EMBL" id="TDP84522.1"/>
    </source>
</evidence>
<dbReference type="OrthoDB" id="8794394at2"/>
<feature type="compositionally biased region" description="Low complexity" evidence="1">
    <location>
        <begin position="201"/>
        <end position="222"/>
    </location>
</feature>
<feature type="domain" description="Glutaredoxin" evidence="2">
    <location>
        <begin position="92"/>
        <end position="148"/>
    </location>
</feature>
<reference evidence="3 4" key="1">
    <citation type="submission" date="2019-03" db="EMBL/GenBank/DDBJ databases">
        <title>Genomic Encyclopedia of Type Strains, Phase IV (KMG-IV): sequencing the most valuable type-strain genomes for metagenomic binning, comparative biology and taxonomic classification.</title>
        <authorList>
            <person name="Goeker M."/>
        </authorList>
    </citation>
    <scope>NUCLEOTIDE SEQUENCE [LARGE SCALE GENOMIC DNA]</scope>
    <source>
        <strain evidence="3 4">DSM 11901</strain>
    </source>
</reference>
<keyword evidence="4" id="KW-1185">Reference proteome</keyword>
<dbReference type="InterPro" id="IPR036249">
    <property type="entry name" value="Thioredoxin-like_sf"/>
</dbReference>
<evidence type="ECO:0000259" key="2">
    <source>
        <dbReference type="Pfam" id="PF00462"/>
    </source>
</evidence>
<dbReference type="AlphaFoldDB" id="A0A4R6REB5"/>
<dbReference type="CDD" id="cd02976">
    <property type="entry name" value="NrdH"/>
    <property type="match status" value="1"/>
</dbReference>
<dbReference type="Gene3D" id="3.40.30.10">
    <property type="entry name" value="Glutaredoxin"/>
    <property type="match status" value="1"/>
</dbReference>
<dbReference type="PROSITE" id="PS51354">
    <property type="entry name" value="GLUTAREDOXIN_2"/>
    <property type="match status" value="1"/>
</dbReference>
<dbReference type="InterPro" id="IPR002109">
    <property type="entry name" value="Glutaredoxin"/>
</dbReference>
<dbReference type="Pfam" id="PF00462">
    <property type="entry name" value="Glutaredoxin"/>
    <property type="match status" value="1"/>
</dbReference>
<proteinExistence type="predicted"/>
<dbReference type="EMBL" id="SNXW01000003">
    <property type="protein sequence ID" value="TDP84522.1"/>
    <property type="molecule type" value="Genomic_DNA"/>
</dbReference>
<dbReference type="SUPFAM" id="SSF52833">
    <property type="entry name" value="Thioredoxin-like"/>
    <property type="match status" value="1"/>
</dbReference>
<gene>
    <name evidence="3" type="ORF">EV672_10390</name>
</gene>
<evidence type="ECO:0000256" key="1">
    <source>
        <dbReference type="SAM" id="MobiDB-lite"/>
    </source>
</evidence>
<comment type="caution">
    <text evidence="3">The sequence shown here is derived from an EMBL/GenBank/DDBJ whole genome shotgun (WGS) entry which is preliminary data.</text>
</comment>
<feature type="compositionally biased region" description="Pro residues" evidence="1">
    <location>
        <begin position="181"/>
        <end position="190"/>
    </location>
</feature>
<evidence type="ECO:0000313" key="4">
    <source>
        <dbReference type="Proteomes" id="UP000294593"/>
    </source>
</evidence>
<dbReference type="Proteomes" id="UP000294593">
    <property type="component" value="Unassembled WGS sequence"/>
</dbReference>
<protein>
    <submittedName>
        <fullName evidence="3">Glutaredoxin</fullName>
    </submittedName>
</protein>
<organism evidence="3 4">
    <name type="scientific">Aquabacterium commune</name>
    <dbReference type="NCBI Taxonomy" id="70586"/>
    <lineage>
        <taxon>Bacteria</taxon>
        <taxon>Pseudomonadati</taxon>
        <taxon>Pseudomonadota</taxon>
        <taxon>Betaproteobacteria</taxon>
        <taxon>Burkholderiales</taxon>
        <taxon>Aquabacterium</taxon>
    </lineage>
</organism>
<name>A0A4R6REB5_9BURK</name>
<dbReference type="RefSeq" id="WP_133607589.1">
    <property type="nucleotide sequence ID" value="NZ_SNXW01000003.1"/>
</dbReference>
<sequence length="222" mass="23301">MRLPLFRPETVNARRVGAGALLALPALLAGLLASLSGPAWALYKVVGPDGRVTYTDRAPVDKPAKAIKANGASAPADALPYELQKVVSRFPVTLYTGNNCTPCDTARQLLKARGVPFTEKTVTSSEDIRQFRSQEATDQLPTVRIGQKQLSGLQHSDWNAYLDAAGYPATSALPPGYQHSPPTPLVPIEPKPGNAPGASDATPGTPTTPVAPAGNTPAGIRF</sequence>
<feature type="region of interest" description="Disordered" evidence="1">
    <location>
        <begin position="172"/>
        <end position="222"/>
    </location>
</feature>
<accession>A0A4R6REB5</accession>